<comment type="subcellular location">
    <subcellularLocation>
        <location evidence="1">Membrane</location>
        <topology evidence="1">Multi-pass membrane protein</topology>
    </subcellularLocation>
</comment>
<keyword evidence="1" id="KW-0472">Membrane</keyword>
<keyword evidence="3" id="KW-1185">Reference proteome</keyword>
<dbReference type="AlphaFoldDB" id="A0A183UYW1"/>
<feature type="transmembrane region" description="Helical" evidence="1">
    <location>
        <begin position="301"/>
        <end position="326"/>
    </location>
</feature>
<evidence type="ECO:0000256" key="1">
    <source>
        <dbReference type="RuleBase" id="RU362006"/>
    </source>
</evidence>
<dbReference type="WBParaSite" id="TCNE_0001368101-mRNA-1">
    <property type="protein sequence ID" value="TCNE_0001368101-mRNA-1"/>
    <property type="gene ID" value="TCNE_0001368101"/>
</dbReference>
<dbReference type="InterPro" id="IPR004345">
    <property type="entry name" value="TB2_DP1_HVA22"/>
</dbReference>
<protein>
    <recommendedName>
        <fullName evidence="1">Receptor expression-enhancing protein</fullName>
    </recommendedName>
</protein>
<evidence type="ECO:0000313" key="4">
    <source>
        <dbReference type="WBParaSite" id="TCNE_0001368101-mRNA-1"/>
    </source>
</evidence>
<dbReference type="Proteomes" id="UP000050794">
    <property type="component" value="Unassembled WGS sequence"/>
</dbReference>
<name>A0A183UYW1_TOXCA</name>
<dbReference type="PANTHER" id="PTHR12300:SF34">
    <property type="entry name" value="RECEPTOR EXPRESSION-ENHANCING PROTEIN"/>
    <property type="match status" value="1"/>
</dbReference>
<keyword evidence="1" id="KW-0812">Transmembrane</keyword>
<reference evidence="2 3" key="2">
    <citation type="submission" date="2018-11" db="EMBL/GenBank/DDBJ databases">
        <authorList>
            <consortium name="Pathogen Informatics"/>
        </authorList>
    </citation>
    <scope>NUCLEOTIDE SEQUENCE [LARGE SCALE GENOMIC DNA]</scope>
</reference>
<reference evidence="4" key="1">
    <citation type="submission" date="2016-06" db="UniProtKB">
        <authorList>
            <consortium name="WormBaseParasite"/>
        </authorList>
    </citation>
    <scope>IDENTIFICATION</scope>
</reference>
<feature type="transmembrane region" description="Helical" evidence="1">
    <location>
        <begin position="142"/>
        <end position="163"/>
    </location>
</feature>
<organism evidence="3 4">
    <name type="scientific">Toxocara canis</name>
    <name type="common">Canine roundworm</name>
    <dbReference type="NCBI Taxonomy" id="6265"/>
    <lineage>
        <taxon>Eukaryota</taxon>
        <taxon>Metazoa</taxon>
        <taxon>Ecdysozoa</taxon>
        <taxon>Nematoda</taxon>
        <taxon>Chromadorea</taxon>
        <taxon>Rhabditida</taxon>
        <taxon>Spirurina</taxon>
        <taxon>Ascaridomorpha</taxon>
        <taxon>Ascaridoidea</taxon>
        <taxon>Toxocaridae</taxon>
        <taxon>Toxocara</taxon>
    </lineage>
</organism>
<comment type="caution">
    <text evidence="1">Lacks conserved residue(s) required for the propagation of feature annotation.</text>
</comment>
<feature type="transmembrane region" description="Helical" evidence="1">
    <location>
        <begin position="226"/>
        <end position="255"/>
    </location>
</feature>
<feature type="transmembrane region" description="Helical" evidence="1">
    <location>
        <begin position="276"/>
        <end position="295"/>
    </location>
</feature>
<feature type="transmembrane region" description="Helical" evidence="1">
    <location>
        <begin position="110"/>
        <end position="130"/>
    </location>
</feature>
<accession>A0A183UYW1</accession>
<keyword evidence="1" id="KW-1133">Transmembrane helix</keyword>
<sequence>MHIGKKRRSRSLPKAARNATVNSFADIQPQFVTFLYENKNITLNSVFAKFEESTGAKREHLAYAVVGIIAFYLIIGQCAELLCNLIGFAYPAYASVKAIRTPEKDDDMQWLTYWTVFAFFSLLDFFAHAIMDVVPLYWLAKVIFLLYLALPQTFGATKIYIYYVDPAKQGAAGRRELPRAASNTTINTFSDVHPQLLAFLYDKQNTMLNSPLTKFEEVTGAKREQLAYVVVGFLSLYLIIGECAQLVCNLIGFAYPAYASVKAIRTVEKDDDTQWLTYWTVFAFFSLLDFFAHVIMDVVPLYWLAKVIFLLYLSLPQTFGAAKLYVYYVDPAITKFDETLAKKSKELLQ</sequence>
<dbReference type="EMBL" id="UYWY01021842">
    <property type="protein sequence ID" value="VDM45002.1"/>
    <property type="molecule type" value="Genomic_DNA"/>
</dbReference>
<gene>
    <name evidence="2" type="ORF">TCNE_LOCUS13681</name>
</gene>
<feature type="transmembrane region" description="Helical" evidence="1">
    <location>
        <begin position="61"/>
        <end position="90"/>
    </location>
</feature>
<evidence type="ECO:0000313" key="2">
    <source>
        <dbReference type="EMBL" id="VDM45002.1"/>
    </source>
</evidence>
<evidence type="ECO:0000313" key="3">
    <source>
        <dbReference type="Proteomes" id="UP000050794"/>
    </source>
</evidence>
<proteinExistence type="inferred from homology"/>
<comment type="similarity">
    <text evidence="1">Belongs to the DP1 family.</text>
</comment>
<dbReference type="Pfam" id="PF03134">
    <property type="entry name" value="TB2_DP1_HVA22"/>
    <property type="match status" value="2"/>
</dbReference>
<dbReference type="PANTHER" id="PTHR12300">
    <property type="entry name" value="HVA22-LIKE PROTEINS"/>
    <property type="match status" value="1"/>
</dbReference>
<dbReference type="GO" id="GO:0016020">
    <property type="term" value="C:membrane"/>
    <property type="evidence" value="ECO:0007669"/>
    <property type="project" value="UniProtKB-SubCell"/>
</dbReference>